<keyword evidence="2" id="KW-1185">Reference proteome</keyword>
<evidence type="ECO:0000313" key="1">
    <source>
        <dbReference type="EMBL" id="KAH7660005.1"/>
    </source>
</evidence>
<gene>
    <name evidence="1" type="ORF">IHE45_16G069200</name>
</gene>
<dbReference type="EMBL" id="CM037026">
    <property type="protein sequence ID" value="KAH7660005.1"/>
    <property type="molecule type" value="Genomic_DNA"/>
</dbReference>
<keyword evidence="1" id="KW-0378">Hydrolase</keyword>
<accession>A0ACB7UI95</accession>
<comment type="caution">
    <text evidence="1">The sequence shown here is derived from an EMBL/GenBank/DDBJ whole genome shotgun (WGS) entry which is preliminary data.</text>
</comment>
<dbReference type="Proteomes" id="UP000827976">
    <property type="component" value="Chromosome 16"/>
</dbReference>
<evidence type="ECO:0000313" key="2">
    <source>
        <dbReference type="Proteomes" id="UP000827976"/>
    </source>
</evidence>
<protein>
    <submittedName>
        <fullName evidence="1">P-loop containing nucleoside triphosphate hydrolase protein</fullName>
    </submittedName>
</protein>
<organism evidence="1 2">
    <name type="scientific">Dioscorea alata</name>
    <name type="common">Purple yam</name>
    <dbReference type="NCBI Taxonomy" id="55571"/>
    <lineage>
        <taxon>Eukaryota</taxon>
        <taxon>Viridiplantae</taxon>
        <taxon>Streptophyta</taxon>
        <taxon>Embryophyta</taxon>
        <taxon>Tracheophyta</taxon>
        <taxon>Spermatophyta</taxon>
        <taxon>Magnoliopsida</taxon>
        <taxon>Liliopsida</taxon>
        <taxon>Dioscoreales</taxon>
        <taxon>Dioscoreaceae</taxon>
        <taxon>Dioscorea</taxon>
    </lineage>
</organism>
<name>A0ACB7UI95_DIOAL</name>
<reference evidence="2" key="1">
    <citation type="journal article" date="2022" name="Nat. Commun.">
        <title>Chromosome evolution and the genetic basis of agronomically important traits in greater yam.</title>
        <authorList>
            <person name="Bredeson J.V."/>
            <person name="Lyons J.B."/>
            <person name="Oniyinde I.O."/>
            <person name="Okereke N.R."/>
            <person name="Kolade O."/>
            <person name="Nnabue I."/>
            <person name="Nwadili C.O."/>
            <person name="Hribova E."/>
            <person name="Parker M."/>
            <person name="Nwogha J."/>
            <person name="Shu S."/>
            <person name="Carlson J."/>
            <person name="Kariba R."/>
            <person name="Muthemba S."/>
            <person name="Knop K."/>
            <person name="Barton G.J."/>
            <person name="Sherwood A.V."/>
            <person name="Lopez-Montes A."/>
            <person name="Asiedu R."/>
            <person name="Jamnadass R."/>
            <person name="Muchugi A."/>
            <person name="Goodstein D."/>
            <person name="Egesi C.N."/>
            <person name="Featherston J."/>
            <person name="Asfaw A."/>
            <person name="Simpson G.G."/>
            <person name="Dolezel J."/>
            <person name="Hendre P.S."/>
            <person name="Van Deynze A."/>
            <person name="Kumar P.L."/>
            <person name="Obidiegwu J.E."/>
            <person name="Bhattacharjee R."/>
            <person name="Rokhsar D.S."/>
        </authorList>
    </citation>
    <scope>NUCLEOTIDE SEQUENCE [LARGE SCALE GENOMIC DNA]</scope>
    <source>
        <strain evidence="2">cv. TDa95/00328</strain>
    </source>
</reference>
<proteinExistence type="predicted"/>
<sequence length="1033" mass="117415">MAMIVDAFAGKLVERLANVVEEKAIMVLGVKDELQRLRRKMERLARVLKDAEKRRIQDETVKGWVDELKDVMYDADDIIDLCMIQGMGLLQDDHHHSQPAESSAAASTRVRCCNFTLLSCVRSVPFRYEIADQIKNLNVKLEEISEDKDKFNFITSSSNSSDAYVVNKPSSRQSSSLPEPDIVGWDIRDATKSLVELLVSPNEQKCRKTTLARQIYNDSKINDQFLLHSWVWVSKSSTSMTDLLKDIIRNVGDSYVESMTISELQNILFEALQEKSLFLVLDDVWDADVWIELIERLIQIETIKCRVLVTTRDRNTAMKMRAAHIHNVSKLSSDFGWELLCKKVFTNNEVSDMQRMKDIGMQIIEKCDGLLIAIKAIAGVLLEKDHQNKREWENVLNSDAWTISGLPEELHGALYLSYETLPSALKQCFLYCSLKPKNQEFDVNELVLEWIAEGYIKPCGNSSMEDVANDYYMELIKRSFLQPNPEYDDMSKCTMHDLLRDLAQALAGEENFLGDPQDAQKADSIKKLRRLTVSSERDSVSIEHLDSLRRLSIWTPPNLNTSVIGSLKHLRLLILNGESIENVPDSIGDLLHLRLLDLFNTRICELPESLGNLINLQFLLLSGCESLHILPGSITKLCNLRRLILHDTPLNYVPKRIGKLEHLNYLTGFIIGNNGINEGEGCDLEELRMLKNLSRLEIENLEKASGKSALVLSGKPRLRELRLSCTPNISGHVQQQEMDKIVRVFDEISPSTSLVGLTITDYFGARYPKWMTPTSISTAFLELTYVILADCFNCTQLPPLGQLPQLKYLKIEGATAVVSIGPEFLGNGNPAESAFPKLQYLEFKNMSNWEEWSLISGEEDNKLESSNLLLFPLLKTIVIDRCPKLKALPRGLNLIQKLQIVRAHNLSRVSDLHALRELVVVDCPMVKCVEKLESLQSLKMTDTADKSLPQWLISFLQQHERLHDNQFYLQLVSSAQALMGCLKGHPNWVFLQQVPRLEAYAENKSMYLKYIKDPFSYQTNVDEVSTGMYITHA</sequence>